<evidence type="ECO:0000256" key="1">
    <source>
        <dbReference type="SAM" id="MobiDB-lite"/>
    </source>
</evidence>
<name>A0A0F9H8U3_9ZZZZ</name>
<dbReference type="EMBL" id="LAZR01017684">
    <property type="protein sequence ID" value="KKL99411.1"/>
    <property type="molecule type" value="Genomic_DNA"/>
</dbReference>
<organism evidence="2">
    <name type="scientific">marine sediment metagenome</name>
    <dbReference type="NCBI Taxonomy" id="412755"/>
    <lineage>
        <taxon>unclassified sequences</taxon>
        <taxon>metagenomes</taxon>
        <taxon>ecological metagenomes</taxon>
    </lineage>
</organism>
<protein>
    <submittedName>
        <fullName evidence="2">Uncharacterized protein</fullName>
    </submittedName>
</protein>
<evidence type="ECO:0000313" key="2">
    <source>
        <dbReference type="EMBL" id="KKL99411.1"/>
    </source>
</evidence>
<sequence>MWIHIGRNGQGGCRKADHQSQEPGNHRYVHRQTRDRVYLRLIFRAVLINSPKRITVPLSEKVSIMPMTTGAVAASL</sequence>
<proteinExistence type="predicted"/>
<accession>A0A0F9H8U3</accession>
<feature type="region of interest" description="Disordered" evidence="1">
    <location>
        <begin position="1"/>
        <end position="25"/>
    </location>
</feature>
<reference evidence="2" key="1">
    <citation type="journal article" date="2015" name="Nature">
        <title>Complex archaea that bridge the gap between prokaryotes and eukaryotes.</title>
        <authorList>
            <person name="Spang A."/>
            <person name="Saw J.H."/>
            <person name="Jorgensen S.L."/>
            <person name="Zaremba-Niedzwiedzka K."/>
            <person name="Martijn J."/>
            <person name="Lind A.E."/>
            <person name="van Eijk R."/>
            <person name="Schleper C."/>
            <person name="Guy L."/>
            <person name="Ettema T.J."/>
        </authorList>
    </citation>
    <scope>NUCLEOTIDE SEQUENCE</scope>
</reference>
<gene>
    <name evidence="2" type="ORF">LCGC14_1814670</name>
</gene>
<dbReference type="AlphaFoldDB" id="A0A0F9H8U3"/>
<feature type="non-terminal residue" evidence="2">
    <location>
        <position position="76"/>
    </location>
</feature>
<comment type="caution">
    <text evidence="2">The sequence shown here is derived from an EMBL/GenBank/DDBJ whole genome shotgun (WGS) entry which is preliminary data.</text>
</comment>